<proteinExistence type="predicted"/>
<feature type="region of interest" description="Disordered" evidence="1">
    <location>
        <begin position="834"/>
        <end position="860"/>
    </location>
</feature>
<feature type="region of interest" description="Disordered" evidence="1">
    <location>
        <begin position="765"/>
        <end position="798"/>
    </location>
</feature>
<protein>
    <submittedName>
        <fullName evidence="2">G628 protein</fullName>
    </submittedName>
</protein>
<organism evidence="2 3">
    <name type="scientific">Coccomyxa viridis</name>
    <dbReference type="NCBI Taxonomy" id="1274662"/>
    <lineage>
        <taxon>Eukaryota</taxon>
        <taxon>Viridiplantae</taxon>
        <taxon>Chlorophyta</taxon>
        <taxon>core chlorophytes</taxon>
        <taxon>Trebouxiophyceae</taxon>
        <taxon>Trebouxiophyceae incertae sedis</taxon>
        <taxon>Coccomyxaceae</taxon>
        <taxon>Coccomyxa</taxon>
    </lineage>
</organism>
<dbReference type="InterPro" id="IPR029058">
    <property type="entry name" value="AB_hydrolase_fold"/>
</dbReference>
<keyword evidence="3" id="KW-1185">Reference proteome</keyword>
<gene>
    <name evidence="2" type="primary">g628</name>
    <name evidence="2" type="ORF">VP750_LOCUS549</name>
</gene>
<dbReference type="Gene3D" id="3.40.50.1820">
    <property type="entry name" value="alpha/beta hydrolase"/>
    <property type="match status" value="1"/>
</dbReference>
<feature type="compositionally biased region" description="Basic and acidic residues" evidence="1">
    <location>
        <begin position="922"/>
        <end position="934"/>
    </location>
</feature>
<feature type="region of interest" description="Disordered" evidence="1">
    <location>
        <begin position="556"/>
        <end position="692"/>
    </location>
</feature>
<dbReference type="EMBL" id="CAXHTA020000001">
    <property type="protein sequence ID" value="CAL5218890.1"/>
    <property type="molecule type" value="Genomic_DNA"/>
</dbReference>
<sequence length="991" mass="108763">MINLPIIDEDCGLSRTIYINISTLFASLASTLSLLYRGVGLWVPPVSDSEVSGFDLKAVAMSRLLTSLNYIGRWWQLRLKPRSSRRAARGSKAPLPELPQRRAAARSEAAKDAEAEYTAKQLQQHLPVGPQYLSREELIQQVKPTDAELALCSLYSNRYYTQRRLNRASNKLGIPELIVYDQFEDRRVGLRFCTFVTPVQDLGNGCKVAAAVFAVRGTRLTKTGTVQADIQLLRDRDAELYYSQRALKHVQKHIRRLSAEQPDVQWGFFITGHSLGGFAAATCLILCDRILTCTAFESPGLTTFYHRLAAQQGNEDYWRDRITSYLAIPNPINMCQKHLGRIIRVHFPRLECRTDATHVLRCTLGTGVRILNWTLAASAGFSALCLAAGISRSGLVCRMLEAWASECVLEMAVPPVAASAYWTLQSAAAMVATQLGTTLRYIMQQHSMWHMAQAFDAASGEPKRCVEMASWPRMERMIGTFGATVSRALLESFYATPSTEGLSVIFNRTAMVEARVRRLPGYTPMPDYDDGMSEAGAFLWRLGDAFELWDEQGDALEEEEMRQECQPGAAPAGSSEEAIHVQLPSPRRSWRSPHKLAESSPPRLYAGPANQTGYDSDDEGEPGGTEYVEELEDTPEPLPPPRARPRVLFRTSEDFSEGLTEDEGLAAVDAPGPRLLDGYDTDPGGADTERRSRRRALLRRNIGRRSSGHSAIRAASSIMDTLCKALGDMPDDVDEPPAFGDHWGSDGFEVSGLDATESEVNMTGCSTAAEGPSYRSYRPSRAAKGSRRSPFDCDSTSGTDAHEVYQAYRPSLRSITSLPSVPADASSSMTAAALPPLPQTTQRVHRSWAPGEQADRRSHSAAMLPELAAEGLKPQAEHMECSSGTSQATAGVESGVSEQEGTQNRSPMPEGPPTSYRRLPKGKAEHAGEKDLADTRGPSSGVNESAPEYGASTSAAARMQADGAQDLGSWLWRPWMWTGLKRGIKRRAAQC</sequence>
<reference evidence="2 3" key="1">
    <citation type="submission" date="2024-06" db="EMBL/GenBank/DDBJ databases">
        <authorList>
            <person name="Kraege A."/>
            <person name="Thomma B."/>
        </authorList>
    </citation>
    <scope>NUCLEOTIDE SEQUENCE [LARGE SCALE GENOMIC DNA]</scope>
</reference>
<evidence type="ECO:0000256" key="1">
    <source>
        <dbReference type="SAM" id="MobiDB-lite"/>
    </source>
</evidence>
<dbReference type="Proteomes" id="UP001497392">
    <property type="component" value="Unassembled WGS sequence"/>
</dbReference>
<evidence type="ECO:0000313" key="3">
    <source>
        <dbReference type="Proteomes" id="UP001497392"/>
    </source>
</evidence>
<name>A0ABP1FG68_9CHLO</name>
<feature type="compositionally biased region" description="Polar residues" evidence="1">
    <location>
        <begin position="896"/>
        <end position="906"/>
    </location>
</feature>
<feature type="compositionally biased region" description="Acidic residues" evidence="1">
    <location>
        <begin position="654"/>
        <end position="664"/>
    </location>
</feature>
<evidence type="ECO:0000313" key="2">
    <source>
        <dbReference type="EMBL" id="CAL5218890.1"/>
    </source>
</evidence>
<accession>A0ABP1FG68</accession>
<dbReference type="SUPFAM" id="SSF53474">
    <property type="entry name" value="alpha/beta-Hydrolases"/>
    <property type="match status" value="1"/>
</dbReference>
<feature type="region of interest" description="Disordered" evidence="1">
    <location>
        <begin position="874"/>
        <end position="961"/>
    </location>
</feature>
<comment type="caution">
    <text evidence="2">The sequence shown here is derived from an EMBL/GenBank/DDBJ whole genome shotgun (WGS) entry which is preliminary data.</text>
</comment>
<feature type="compositionally biased region" description="Acidic residues" evidence="1">
    <location>
        <begin position="615"/>
        <end position="635"/>
    </location>
</feature>